<accession>A0A5B8A4H1</accession>
<dbReference type="RefSeq" id="WP_139517388.1">
    <property type="nucleotide sequence ID" value="NZ_CP040896.1"/>
</dbReference>
<dbReference type="Proteomes" id="UP000305398">
    <property type="component" value="Chromosome"/>
</dbReference>
<proteinExistence type="predicted"/>
<protein>
    <submittedName>
        <fullName evidence="1">Uncharacterized protein</fullName>
    </submittedName>
</protein>
<evidence type="ECO:0000313" key="2">
    <source>
        <dbReference type="Proteomes" id="UP000305398"/>
    </source>
</evidence>
<name>A0A5B8A4H1_9BACT</name>
<keyword evidence="2" id="KW-1185">Reference proteome</keyword>
<dbReference type="AlphaFoldDB" id="A0A5B8A4H1"/>
<organism evidence="1 2">
    <name type="scientific">Hymenobacter jejuensis</name>
    <dbReference type="NCBI Taxonomy" id="2502781"/>
    <lineage>
        <taxon>Bacteria</taxon>
        <taxon>Pseudomonadati</taxon>
        <taxon>Bacteroidota</taxon>
        <taxon>Cytophagia</taxon>
        <taxon>Cytophagales</taxon>
        <taxon>Hymenobacteraceae</taxon>
        <taxon>Hymenobacter</taxon>
    </lineage>
</organism>
<dbReference type="KEGG" id="hyj:FHG12_19550"/>
<gene>
    <name evidence="1" type="ORF">FHG12_19550</name>
</gene>
<reference evidence="1 2" key="1">
    <citation type="submission" date="2019-06" db="EMBL/GenBank/DDBJ databases">
        <authorList>
            <person name="Srinivasan S."/>
        </authorList>
    </citation>
    <scope>NUCLEOTIDE SEQUENCE [LARGE SCALE GENOMIC DNA]</scope>
    <source>
        <strain evidence="1 2">17J68-5</strain>
    </source>
</reference>
<sequence length="74" mass="8078">MHLTQIQQALMRLGFNVDPATNVYCQVTNKGKISVHRSDNSPTRGLFIEGPGGIVVGNPVNEDHMHTMLVTAGY</sequence>
<evidence type="ECO:0000313" key="1">
    <source>
        <dbReference type="EMBL" id="QDA62157.1"/>
    </source>
</evidence>
<dbReference type="EMBL" id="CP040896">
    <property type="protein sequence ID" value="QDA62157.1"/>
    <property type="molecule type" value="Genomic_DNA"/>
</dbReference>